<dbReference type="Proteomes" id="UP000008495">
    <property type="component" value="Unassembled WGS sequence"/>
</dbReference>
<dbReference type="AlphaFoldDB" id="K6UP05"/>
<comment type="caution">
    <text evidence="1">The sequence shown here is derived from an EMBL/GenBank/DDBJ whole genome shotgun (WGS) entry which is preliminary data.</text>
</comment>
<sequence length="225" mass="23624">MRTVGRRMMPTFRASDAAVAGLRIPLASKGGFGETTVGTPLTVHLCGPTPTRLAFVGTDSLATALCLRAAATGAEVLVSTDRPVPWQVLSDQVGGRQPFATVFPAGALPAITGTQGALVTVFDHVRGNGEAHISRSPWHTSVHVVGQAEPSAQSLFDAMDLIAVGPSGAVDVESTLQTLRLPEAMSAAFQALRDDEVFVATRTVARLVRVRLTDVEWRCLGAAAR</sequence>
<evidence type="ECO:0000313" key="2">
    <source>
        <dbReference type="Proteomes" id="UP000008495"/>
    </source>
</evidence>
<reference evidence="1 2" key="1">
    <citation type="submission" date="2012-08" db="EMBL/GenBank/DDBJ databases">
        <title>Whole genome shotgun sequence of Austwickia chelonae NBRC 105200.</title>
        <authorList>
            <person name="Yoshida I."/>
            <person name="Hosoyama A."/>
            <person name="Tsuchikane K."/>
            <person name="Katsumata H."/>
            <person name="Ando Y."/>
            <person name="Ohji S."/>
            <person name="Hamada M."/>
            <person name="Tamura T."/>
            <person name="Yamazoe A."/>
            <person name="Yamazaki S."/>
            <person name="Fujita N."/>
        </authorList>
    </citation>
    <scope>NUCLEOTIDE SEQUENCE [LARGE SCALE GENOMIC DNA]</scope>
    <source>
        <strain evidence="1 2">NBRC 105200</strain>
    </source>
</reference>
<gene>
    <name evidence="1" type="ORF">AUCHE_24_00610</name>
</gene>
<organism evidence="1 2">
    <name type="scientific">Austwickia chelonae NBRC 105200</name>
    <dbReference type="NCBI Taxonomy" id="1184607"/>
    <lineage>
        <taxon>Bacteria</taxon>
        <taxon>Bacillati</taxon>
        <taxon>Actinomycetota</taxon>
        <taxon>Actinomycetes</taxon>
        <taxon>Micrococcales</taxon>
        <taxon>Dermatophilaceae</taxon>
        <taxon>Austwickia</taxon>
    </lineage>
</organism>
<proteinExistence type="predicted"/>
<keyword evidence="2" id="KW-1185">Reference proteome</keyword>
<accession>K6UP05</accession>
<dbReference type="RefSeq" id="WP_006504164.1">
    <property type="nucleotide sequence ID" value="NZ_BAGZ01000024.1"/>
</dbReference>
<protein>
    <submittedName>
        <fullName evidence="1">Uncharacterized protein</fullName>
    </submittedName>
</protein>
<name>K6UP05_9MICO</name>
<evidence type="ECO:0000313" key="1">
    <source>
        <dbReference type="EMBL" id="GAB79406.1"/>
    </source>
</evidence>
<dbReference type="EMBL" id="BAGZ01000024">
    <property type="protein sequence ID" value="GAB79406.1"/>
    <property type="molecule type" value="Genomic_DNA"/>
</dbReference>
<dbReference type="STRING" id="100225.SAMN05421595_3051"/>